<dbReference type="Gene3D" id="3.40.50.620">
    <property type="entry name" value="HUPs"/>
    <property type="match status" value="1"/>
</dbReference>
<dbReference type="Gene3D" id="3.40.50.1220">
    <property type="entry name" value="TPP-binding domain"/>
    <property type="match status" value="1"/>
</dbReference>
<comment type="similarity">
    <text evidence="1">Belongs to the ETF alpha-subunit/FixB family.</text>
</comment>
<organism evidence="6 7">
    <name type="scientific">Sanguibacter antarcticus</name>
    <dbReference type="NCBI Taxonomy" id="372484"/>
    <lineage>
        <taxon>Bacteria</taxon>
        <taxon>Bacillati</taxon>
        <taxon>Actinomycetota</taxon>
        <taxon>Actinomycetes</taxon>
        <taxon>Micrococcales</taxon>
        <taxon>Sanguibacteraceae</taxon>
        <taxon>Sanguibacter</taxon>
    </lineage>
</organism>
<evidence type="ECO:0000313" key="7">
    <source>
        <dbReference type="Proteomes" id="UP000225548"/>
    </source>
</evidence>
<dbReference type="PANTHER" id="PTHR43153">
    <property type="entry name" value="ELECTRON TRANSFER FLAVOPROTEIN ALPHA"/>
    <property type="match status" value="1"/>
</dbReference>
<dbReference type="GO" id="GO:0009055">
    <property type="term" value="F:electron transfer activity"/>
    <property type="evidence" value="ECO:0007669"/>
    <property type="project" value="InterPro"/>
</dbReference>
<dbReference type="OrthoDB" id="9770286at2"/>
<feature type="binding site" evidence="4">
    <location>
        <begin position="262"/>
        <end position="266"/>
    </location>
    <ligand>
        <name>FAD</name>
        <dbReference type="ChEBI" id="CHEBI:57692"/>
    </ligand>
</feature>
<dbReference type="GO" id="GO:0050660">
    <property type="term" value="F:flavin adenine dinucleotide binding"/>
    <property type="evidence" value="ECO:0007669"/>
    <property type="project" value="InterPro"/>
</dbReference>
<evidence type="ECO:0000256" key="2">
    <source>
        <dbReference type="ARBA" id="ARBA00011355"/>
    </source>
</evidence>
<dbReference type="InterPro" id="IPR014729">
    <property type="entry name" value="Rossmann-like_a/b/a_fold"/>
</dbReference>
<comment type="cofactor">
    <cofactor evidence="4">
        <name>FAD</name>
        <dbReference type="ChEBI" id="CHEBI:57692"/>
    </cofactor>
    <text evidence="4">Binds 1 FAD per dimer.</text>
</comment>
<keyword evidence="4" id="KW-0285">Flavoprotein</keyword>
<proteinExistence type="inferred from homology"/>
<accession>A0A2A9E1Y0</accession>
<dbReference type="EMBL" id="PDJG01000001">
    <property type="protein sequence ID" value="PFG32656.1"/>
    <property type="molecule type" value="Genomic_DNA"/>
</dbReference>
<evidence type="ECO:0000313" key="6">
    <source>
        <dbReference type="EMBL" id="PFG32656.1"/>
    </source>
</evidence>
<dbReference type="RefSeq" id="WP_098453993.1">
    <property type="nucleotide sequence ID" value="NZ_PDJG01000001.1"/>
</dbReference>
<dbReference type="SUPFAM" id="SSF52402">
    <property type="entry name" value="Adenine nucleotide alpha hydrolases-like"/>
    <property type="match status" value="1"/>
</dbReference>
<dbReference type="GO" id="GO:0033539">
    <property type="term" value="P:fatty acid beta-oxidation using acyl-CoA dehydrogenase"/>
    <property type="evidence" value="ECO:0007669"/>
    <property type="project" value="TreeGrafter"/>
</dbReference>
<feature type="binding site" evidence="4">
    <location>
        <begin position="248"/>
        <end position="249"/>
    </location>
    <ligand>
        <name>FAD</name>
        <dbReference type="ChEBI" id="CHEBI:57692"/>
    </ligand>
</feature>
<protein>
    <submittedName>
        <fullName evidence="6">Electron transfer flavoprotein alpha subunit apoprotein</fullName>
    </submittedName>
</protein>
<feature type="binding site" evidence="4">
    <location>
        <position position="225"/>
    </location>
    <ligand>
        <name>FAD</name>
        <dbReference type="ChEBI" id="CHEBI:57692"/>
    </ligand>
</feature>
<dbReference type="InterPro" id="IPR001308">
    <property type="entry name" value="ETF_a/FixB"/>
</dbReference>
<dbReference type="Pfam" id="PF01012">
    <property type="entry name" value="ETF"/>
    <property type="match status" value="1"/>
</dbReference>
<gene>
    <name evidence="6" type="ORF">ATL42_0497</name>
</gene>
<sequence>MVDLRDARSVLIVLDTPAAGLRSPALELLTLARTLGRTTAVALTEPSAETLASLSDHGVERVLVADLGALDPSVVHLTPVAAEAIEAALVACRADVVLFTSSFVNTEAAARLAASTRSGLVLDVAGVTDDPAQSGLVGAKRVFAGSWDVSCAVTTPMAVFTVRANAVVQALAAEPSTVEVERFAVVPTPASTAATLVDRVLHEAPVGGSGRPALAEAAYVVAGGRGTLGDFAPVEDLADALGAAVGATRDAVDEGWVGHDAQIGQTGVTIAPRVYVGAGISGAPHHRGGMQASGVIIAVNNDPDSPIFEIADFGVVGDMAEVLPQAAAEIRRHKG</sequence>
<evidence type="ECO:0000256" key="3">
    <source>
        <dbReference type="ARBA" id="ARBA00025649"/>
    </source>
</evidence>
<dbReference type="Proteomes" id="UP000225548">
    <property type="component" value="Unassembled WGS sequence"/>
</dbReference>
<dbReference type="PANTHER" id="PTHR43153:SF1">
    <property type="entry name" value="ELECTRON TRANSFER FLAVOPROTEIN SUBUNIT ALPHA, MITOCHONDRIAL"/>
    <property type="match status" value="1"/>
</dbReference>
<dbReference type="SMART" id="SM00893">
    <property type="entry name" value="ETF"/>
    <property type="match status" value="1"/>
</dbReference>
<comment type="function">
    <text evidence="3">The electron transfer flavoprotein serves as a specific electron acceptor for other dehydrogenases. It transfers the electrons to the main respiratory chain via ETF-ubiquinone oxidoreductase (ETF dehydrogenase).</text>
</comment>
<evidence type="ECO:0000256" key="1">
    <source>
        <dbReference type="ARBA" id="ARBA00005817"/>
    </source>
</evidence>
<name>A0A2A9E1Y0_9MICO</name>
<dbReference type="SUPFAM" id="SSF52467">
    <property type="entry name" value="DHS-like NAD/FAD-binding domain"/>
    <property type="match status" value="1"/>
</dbReference>
<dbReference type="Pfam" id="PF00766">
    <property type="entry name" value="ETF_alpha"/>
    <property type="match status" value="1"/>
</dbReference>
<evidence type="ECO:0000259" key="5">
    <source>
        <dbReference type="SMART" id="SM00893"/>
    </source>
</evidence>
<dbReference type="AlphaFoldDB" id="A0A2A9E1Y0"/>
<dbReference type="PIRSF" id="PIRSF000089">
    <property type="entry name" value="Electra_flavoP_a"/>
    <property type="match status" value="1"/>
</dbReference>
<keyword evidence="7" id="KW-1185">Reference proteome</keyword>
<reference evidence="6 7" key="1">
    <citation type="submission" date="2017-10" db="EMBL/GenBank/DDBJ databases">
        <title>Sequencing the genomes of 1000 actinobacteria strains.</title>
        <authorList>
            <person name="Klenk H.-P."/>
        </authorList>
    </citation>
    <scope>NUCLEOTIDE SEQUENCE [LARGE SCALE GENOMIC DNA]</scope>
    <source>
        <strain evidence="6 7">DSM 18966</strain>
    </source>
</reference>
<comment type="caution">
    <text evidence="6">The sequence shown here is derived from an EMBL/GenBank/DDBJ whole genome shotgun (WGS) entry which is preliminary data.</text>
</comment>
<evidence type="ECO:0000256" key="4">
    <source>
        <dbReference type="PIRSR" id="PIRSR000089-1"/>
    </source>
</evidence>
<feature type="binding site" evidence="4">
    <location>
        <begin position="279"/>
        <end position="286"/>
    </location>
    <ligand>
        <name>FAD</name>
        <dbReference type="ChEBI" id="CHEBI:57692"/>
    </ligand>
</feature>
<keyword evidence="4" id="KW-0274">FAD</keyword>
<dbReference type="InterPro" id="IPR014730">
    <property type="entry name" value="ETF_a/b_N"/>
</dbReference>
<dbReference type="InterPro" id="IPR014731">
    <property type="entry name" value="ETF_asu_C"/>
</dbReference>
<feature type="binding site" evidence="4">
    <location>
        <position position="300"/>
    </location>
    <ligand>
        <name>FAD</name>
        <dbReference type="ChEBI" id="CHEBI:57692"/>
    </ligand>
</feature>
<dbReference type="InterPro" id="IPR029035">
    <property type="entry name" value="DHS-like_NAD/FAD-binding_dom"/>
</dbReference>
<comment type="subunit">
    <text evidence="2">Heterodimer of an alpha and a beta subunit.</text>
</comment>
<feature type="domain" description="Electron transfer flavoprotein alpha/beta-subunit N-terminal" evidence="5">
    <location>
        <begin position="10"/>
        <end position="200"/>
    </location>
</feature>